<dbReference type="AlphaFoldDB" id="A0A4C1YHP7"/>
<evidence type="ECO:0000313" key="3">
    <source>
        <dbReference type="EMBL" id="GBP74570.1"/>
    </source>
</evidence>
<feature type="region of interest" description="Disordered" evidence="2">
    <location>
        <begin position="113"/>
        <end position="135"/>
    </location>
</feature>
<evidence type="ECO:0000256" key="1">
    <source>
        <dbReference type="ARBA" id="ARBA00022553"/>
    </source>
</evidence>
<evidence type="ECO:0000313" key="4">
    <source>
        <dbReference type="Proteomes" id="UP000299102"/>
    </source>
</evidence>
<dbReference type="InterPro" id="IPR026642">
    <property type="entry name" value="Glcci1/FAM117"/>
</dbReference>
<evidence type="ECO:0000256" key="2">
    <source>
        <dbReference type="SAM" id="MobiDB-lite"/>
    </source>
</evidence>
<dbReference type="PANTHER" id="PTHR14972">
    <property type="entry name" value="AGAP011572-PA"/>
    <property type="match status" value="1"/>
</dbReference>
<feature type="region of interest" description="Disordered" evidence="2">
    <location>
        <begin position="57"/>
        <end position="76"/>
    </location>
</feature>
<feature type="region of interest" description="Disordered" evidence="2">
    <location>
        <begin position="312"/>
        <end position="367"/>
    </location>
</feature>
<feature type="compositionally biased region" description="Basic and acidic residues" evidence="2">
    <location>
        <begin position="270"/>
        <end position="282"/>
    </location>
</feature>
<feature type="compositionally biased region" description="Polar residues" evidence="2">
    <location>
        <begin position="39"/>
        <end position="49"/>
    </location>
</feature>
<gene>
    <name evidence="3" type="ORF">EVAR_59505_1</name>
</gene>
<comment type="caution">
    <text evidence="3">The sequence shown here is derived from an EMBL/GenBank/DDBJ whole genome shotgun (WGS) entry which is preliminary data.</text>
</comment>
<feature type="region of interest" description="Disordered" evidence="2">
    <location>
        <begin position="1"/>
        <end position="51"/>
    </location>
</feature>
<dbReference type="OrthoDB" id="10037581at2759"/>
<organism evidence="3 4">
    <name type="scientific">Eumeta variegata</name>
    <name type="common">Bagworm moth</name>
    <name type="synonym">Eumeta japonica</name>
    <dbReference type="NCBI Taxonomy" id="151549"/>
    <lineage>
        <taxon>Eukaryota</taxon>
        <taxon>Metazoa</taxon>
        <taxon>Ecdysozoa</taxon>
        <taxon>Arthropoda</taxon>
        <taxon>Hexapoda</taxon>
        <taxon>Insecta</taxon>
        <taxon>Pterygota</taxon>
        <taxon>Neoptera</taxon>
        <taxon>Endopterygota</taxon>
        <taxon>Lepidoptera</taxon>
        <taxon>Glossata</taxon>
        <taxon>Ditrysia</taxon>
        <taxon>Tineoidea</taxon>
        <taxon>Psychidae</taxon>
        <taxon>Oiketicinae</taxon>
        <taxon>Eumeta</taxon>
    </lineage>
</organism>
<keyword evidence="1" id="KW-0597">Phosphoprotein</keyword>
<dbReference type="Proteomes" id="UP000299102">
    <property type="component" value="Unassembled WGS sequence"/>
</dbReference>
<proteinExistence type="predicted"/>
<evidence type="ECO:0008006" key="5">
    <source>
        <dbReference type="Google" id="ProtNLM"/>
    </source>
</evidence>
<name>A0A4C1YHP7_EUMVA</name>
<dbReference type="PANTHER" id="PTHR14972:SF8">
    <property type="entry name" value="GLUCOCORTICOID-INDUCED TRANSCRIPT 1 PROTEIN-LIKE ISOFORM X1"/>
    <property type="match status" value="1"/>
</dbReference>
<sequence>MSSRVRKQSDCPVGKQGPMRATLPVSSVMKQSGGLKKGSGNSPNLSPTNVWRRISPDHALSGQRSPGAVNYKGKGRFGANSIRRTASLDTLYHKGQWPRDYYLHAGQLQIDKATQTDDGGGSSGRSSRGSEDDKLDRFLRSRLQRPFKSSASSDYSTYSMSPGFWSRFGNGGVPLRAARSSVEGLNQEIERIVLCPASGTQTPHLDRLRDKVTPEGHRAPLAELLRRSVNTQTPHEMSQTTHSSGGSVCSSPDLDGGSKLGTSPQINRFLAREPPDGCEKVNLKTGDGVPTETVCVLKPSGSVAGFTLRPSLGSAFQPLQPSSGHPSEPLPGPSRAYLRQGTPPSVPSSPAHSPTRAAPPDHTQHYK</sequence>
<accession>A0A4C1YHP7</accession>
<reference evidence="3 4" key="1">
    <citation type="journal article" date="2019" name="Commun. Biol.">
        <title>The bagworm genome reveals a unique fibroin gene that provides high tensile strength.</title>
        <authorList>
            <person name="Kono N."/>
            <person name="Nakamura H."/>
            <person name="Ohtoshi R."/>
            <person name="Tomita M."/>
            <person name="Numata K."/>
            <person name="Arakawa K."/>
        </authorList>
    </citation>
    <scope>NUCLEOTIDE SEQUENCE [LARGE SCALE GENOMIC DNA]</scope>
</reference>
<dbReference type="Pfam" id="PF15388">
    <property type="entry name" value="FAM117"/>
    <property type="match status" value="2"/>
</dbReference>
<keyword evidence="4" id="KW-1185">Reference proteome</keyword>
<dbReference type="EMBL" id="BGZK01001212">
    <property type="protein sequence ID" value="GBP74570.1"/>
    <property type="molecule type" value="Genomic_DNA"/>
</dbReference>
<protein>
    <recommendedName>
        <fullName evidence="5">Glucocorticoid-induced transcript 1 protein</fullName>
    </recommendedName>
</protein>
<feature type="compositionally biased region" description="Polar residues" evidence="2">
    <location>
        <begin position="232"/>
        <end position="250"/>
    </location>
</feature>
<feature type="region of interest" description="Disordered" evidence="2">
    <location>
        <begin position="232"/>
        <end position="290"/>
    </location>
</feature>
<dbReference type="STRING" id="151549.A0A4C1YHP7"/>